<evidence type="ECO:0000256" key="1">
    <source>
        <dbReference type="SAM" id="MobiDB-lite"/>
    </source>
</evidence>
<sequence length="822" mass="82629">MHFPTRGPMAAALAASVALASPLSPVPQVVERNLIGGQGVKPQVTLLKDGKVAEARVDVDLNLLEEPLVAVAAVDLAATVPNLVDLQTDVDLGLAVICNDCGVHGSVDVTVGVDKPLPYLEVSIKDFHAKLDLEVDLYAGAYIALELFKPDQVIEINLPGLLDVKAQVYLDLILSADLPISASLGAEISLGKEFKITTNLLEEAPLQADVDGTFVKLLPITVEVGCAKVEAFLRLRVAAIVGLDLGLNQLLPILPDVGAGVALAVVADVMNVKLDLCDTPSCPVSEEAWGIDVGVALDVDVTLNNVDLISLSPEIMVQVMEIPTKTNCEHGPRPTGGNGNGNGSGNGSGNGGGNGGDNNGSPSTPASATATASRAGPGSGSGNPYNSKPQPTGANGGNGSGNGNNGGNGSGNNGNGNNGSGNGNGNGKGSASVTATGANGAVTNGPQQTYSYVQCPNCQAGSKTTVTITGPAEVPKHPHTAEPVTTSIIDSTVMVPCNRTTVVTPPTPAPAKPTAPVAASQTDAVSAKPTGYPAQPAQPTGGKYPTQQARGYATTPMQPEQPEQPTGEYPSQPQQPEQPQQPTGGVSSSSPPAPSTPAQPEQPKQPSGGYGTTPMQPEQPKQPTGEYPSQPEQPKQPEQPTGGVSSSSPPAPSTPAQPEQPKQPSGGYGTTPMQPEQPSAGVSSSSPASPSSSAPAQPQQPTGGYPSKPQQPTGGVSSSSPPAPSYPAQPEQPSQPFGNSTIPATGVTSSTMSKPVAPYPVTTPAGATQTYPAGAAQPSTMKATPSPSGGYPVQTPPVVTAGAAGKVSSGFLAIAAAAVAFL</sequence>
<feature type="compositionally biased region" description="Gly residues" evidence="1">
    <location>
        <begin position="394"/>
        <end position="428"/>
    </location>
</feature>
<feature type="compositionally biased region" description="Low complexity" evidence="1">
    <location>
        <begin position="710"/>
        <end position="720"/>
    </location>
</feature>
<keyword evidence="4" id="KW-1185">Reference proteome</keyword>
<feature type="compositionally biased region" description="Polar residues" evidence="1">
    <location>
        <begin position="613"/>
        <end position="622"/>
    </location>
</feature>
<feature type="region of interest" description="Disordered" evidence="1">
    <location>
        <begin position="326"/>
        <end position="432"/>
    </location>
</feature>
<feature type="compositionally biased region" description="Gly residues" evidence="1">
    <location>
        <begin position="334"/>
        <end position="358"/>
    </location>
</feature>
<dbReference type="PANTHER" id="PTHR12460">
    <property type="entry name" value="CYCLIN-DEPENDENT KINASE INHIBITOR-RELATED PROTEIN"/>
    <property type="match status" value="1"/>
</dbReference>
<name>A0ABR1VCL4_9PEZI</name>
<feature type="compositionally biased region" description="Low complexity" evidence="1">
    <location>
        <begin position="630"/>
        <end position="648"/>
    </location>
</feature>
<feature type="compositionally biased region" description="Low complexity" evidence="1">
    <location>
        <begin position="554"/>
        <end position="590"/>
    </location>
</feature>
<dbReference type="Proteomes" id="UP001480595">
    <property type="component" value="Unassembled WGS sequence"/>
</dbReference>
<evidence type="ECO:0000313" key="3">
    <source>
        <dbReference type="EMBL" id="KAK8068951.1"/>
    </source>
</evidence>
<feature type="compositionally biased region" description="Polar residues" evidence="1">
    <location>
        <begin position="765"/>
        <end position="787"/>
    </location>
</feature>
<keyword evidence="2" id="KW-0732">Signal</keyword>
<dbReference type="EMBL" id="JAQQWL010000006">
    <property type="protein sequence ID" value="KAK8068951.1"/>
    <property type="molecule type" value="Genomic_DNA"/>
</dbReference>
<proteinExistence type="predicted"/>
<organism evidence="3 4">
    <name type="scientific">Apiospora phragmitis</name>
    <dbReference type="NCBI Taxonomy" id="2905665"/>
    <lineage>
        <taxon>Eukaryota</taxon>
        <taxon>Fungi</taxon>
        <taxon>Dikarya</taxon>
        <taxon>Ascomycota</taxon>
        <taxon>Pezizomycotina</taxon>
        <taxon>Sordariomycetes</taxon>
        <taxon>Xylariomycetidae</taxon>
        <taxon>Amphisphaeriales</taxon>
        <taxon>Apiosporaceae</taxon>
        <taxon>Apiospora</taxon>
    </lineage>
</organism>
<comment type="caution">
    <text evidence="3">The sequence shown here is derived from an EMBL/GenBank/DDBJ whole genome shotgun (WGS) entry which is preliminary data.</text>
</comment>
<feature type="compositionally biased region" description="Polar residues" evidence="1">
    <location>
        <begin position="737"/>
        <end position="753"/>
    </location>
</feature>
<evidence type="ECO:0000313" key="4">
    <source>
        <dbReference type="Proteomes" id="UP001480595"/>
    </source>
</evidence>
<reference evidence="3 4" key="1">
    <citation type="submission" date="2023-01" db="EMBL/GenBank/DDBJ databases">
        <title>Analysis of 21 Apiospora genomes using comparative genomics revels a genus with tremendous synthesis potential of carbohydrate active enzymes and secondary metabolites.</title>
        <authorList>
            <person name="Sorensen T."/>
        </authorList>
    </citation>
    <scope>NUCLEOTIDE SEQUENCE [LARGE SCALE GENOMIC DNA]</scope>
    <source>
        <strain evidence="3 4">CBS 135458</strain>
    </source>
</reference>
<gene>
    <name evidence="3" type="ORF">PG994_005567</name>
</gene>
<feature type="signal peptide" evidence="2">
    <location>
        <begin position="1"/>
        <end position="20"/>
    </location>
</feature>
<protein>
    <submittedName>
        <fullName evidence="3">Uncharacterized protein</fullName>
    </submittedName>
</protein>
<feature type="compositionally biased region" description="Low complexity" evidence="1">
    <location>
        <begin position="677"/>
        <end position="701"/>
    </location>
</feature>
<evidence type="ECO:0000256" key="2">
    <source>
        <dbReference type="SAM" id="SignalP"/>
    </source>
</evidence>
<feature type="region of interest" description="Disordered" evidence="1">
    <location>
        <begin position="504"/>
        <end position="790"/>
    </location>
</feature>
<feature type="chain" id="PRO_5045988824" evidence="2">
    <location>
        <begin position="21"/>
        <end position="822"/>
    </location>
</feature>
<accession>A0ABR1VCL4</accession>
<dbReference type="RefSeq" id="XP_066716245.1">
    <property type="nucleotide sequence ID" value="XM_066856976.1"/>
</dbReference>
<feature type="compositionally biased region" description="Low complexity" evidence="1">
    <location>
        <begin position="359"/>
        <end position="387"/>
    </location>
</feature>
<dbReference type="GeneID" id="92090039"/>